<dbReference type="AlphaFoldDB" id="A0A0D2BG20"/>
<sequence>MRLEMQRTEPRRIVLRFRVDHELEEAAIIHDFFTTFRLNPGDDYYSHLMAPNESTSMHIVLDMHCKTNPTADLETMAYEVFKVKKNTKFHFQQRGNACDYARECCRRVLWGTDRHQSDELSGVTFLQTGQSPATLVS</sequence>
<dbReference type="HOGENOM" id="CLU_122933_0_0_1"/>
<dbReference type="Proteomes" id="UP000054342">
    <property type="component" value="Unassembled WGS sequence"/>
</dbReference>
<protein>
    <submittedName>
        <fullName evidence="1">Uncharacterized protein</fullName>
    </submittedName>
</protein>
<evidence type="ECO:0000313" key="1">
    <source>
        <dbReference type="EMBL" id="KIW51161.1"/>
    </source>
</evidence>
<dbReference type="EMBL" id="KN847322">
    <property type="protein sequence ID" value="KIW51161.1"/>
    <property type="molecule type" value="Genomic_DNA"/>
</dbReference>
<dbReference type="GeneID" id="25331817"/>
<reference evidence="1 2" key="1">
    <citation type="submission" date="2015-01" db="EMBL/GenBank/DDBJ databases">
        <title>The Genome Sequence of Exophiala xenobiotica CBS118157.</title>
        <authorList>
            <consortium name="The Broad Institute Genomics Platform"/>
            <person name="Cuomo C."/>
            <person name="de Hoog S."/>
            <person name="Gorbushina A."/>
            <person name="Stielow B."/>
            <person name="Teixiera M."/>
            <person name="Abouelleil A."/>
            <person name="Chapman S.B."/>
            <person name="Priest M."/>
            <person name="Young S.K."/>
            <person name="Wortman J."/>
            <person name="Nusbaum C."/>
            <person name="Birren B."/>
        </authorList>
    </citation>
    <scope>NUCLEOTIDE SEQUENCE [LARGE SCALE GENOMIC DNA]</scope>
    <source>
        <strain evidence="1 2">CBS 118157</strain>
    </source>
</reference>
<evidence type="ECO:0000313" key="2">
    <source>
        <dbReference type="Proteomes" id="UP000054342"/>
    </source>
</evidence>
<organism evidence="1 2">
    <name type="scientific">Exophiala xenobiotica</name>
    <dbReference type="NCBI Taxonomy" id="348802"/>
    <lineage>
        <taxon>Eukaryota</taxon>
        <taxon>Fungi</taxon>
        <taxon>Dikarya</taxon>
        <taxon>Ascomycota</taxon>
        <taxon>Pezizomycotina</taxon>
        <taxon>Eurotiomycetes</taxon>
        <taxon>Chaetothyriomycetidae</taxon>
        <taxon>Chaetothyriales</taxon>
        <taxon>Herpotrichiellaceae</taxon>
        <taxon>Exophiala</taxon>
    </lineage>
</organism>
<name>A0A0D2BG20_9EURO</name>
<dbReference type="OrthoDB" id="3709982at2759"/>
<dbReference type="RefSeq" id="XP_013311745.1">
    <property type="nucleotide sequence ID" value="XM_013456291.1"/>
</dbReference>
<gene>
    <name evidence="1" type="ORF">PV05_09909</name>
</gene>
<proteinExistence type="predicted"/>
<keyword evidence="2" id="KW-1185">Reference proteome</keyword>
<accession>A0A0D2BG20</accession>
<dbReference type="STRING" id="348802.A0A0D2BG20"/>